<name>A0A8K0K6V7_LADFU</name>
<evidence type="ECO:0000259" key="7">
    <source>
        <dbReference type="PROSITE" id="PS50807"/>
    </source>
</evidence>
<feature type="region of interest" description="Disordered" evidence="6">
    <location>
        <begin position="1"/>
        <end position="23"/>
    </location>
</feature>
<evidence type="ECO:0000313" key="9">
    <source>
        <dbReference type="Proteomes" id="UP000792457"/>
    </source>
</evidence>
<organism evidence="8 9">
    <name type="scientific">Ladona fulva</name>
    <name type="common">Scarce chaser dragonfly</name>
    <name type="synonym">Libellula fulva</name>
    <dbReference type="NCBI Taxonomy" id="123851"/>
    <lineage>
        <taxon>Eukaryota</taxon>
        <taxon>Metazoa</taxon>
        <taxon>Ecdysozoa</taxon>
        <taxon>Arthropoda</taxon>
        <taxon>Hexapoda</taxon>
        <taxon>Insecta</taxon>
        <taxon>Pterygota</taxon>
        <taxon>Palaeoptera</taxon>
        <taxon>Odonata</taxon>
        <taxon>Epiprocta</taxon>
        <taxon>Anisoptera</taxon>
        <taxon>Libelluloidea</taxon>
        <taxon>Libellulidae</taxon>
        <taxon>Ladona</taxon>
    </lineage>
</organism>
<feature type="region of interest" description="Disordered" evidence="6">
    <location>
        <begin position="247"/>
        <end position="275"/>
    </location>
</feature>
<keyword evidence="3" id="KW-0238">DNA-binding</keyword>
<dbReference type="PROSITE" id="PS50807">
    <property type="entry name" value="GCM"/>
    <property type="match status" value="1"/>
</dbReference>
<dbReference type="AlphaFoldDB" id="A0A8K0K6V7"/>
<dbReference type="EMBL" id="KZ308428">
    <property type="protein sequence ID" value="KAG8229442.1"/>
    <property type="molecule type" value="Genomic_DNA"/>
</dbReference>
<evidence type="ECO:0000256" key="5">
    <source>
        <dbReference type="ARBA" id="ARBA00023242"/>
    </source>
</evidence>
<dbReference type="Proteomes" id="UP000792457">
    <property type="component" value="Unassembled WGS sequence"/>
</dbReference>
<dbReference type="Gene3D" id="2.20.25.670">
    <property type="entry name" value="GCM domain, large subdomain"/>
    <property type="match status" value="1"/>
</dbReference>
<dbReference type="GO" id="GO:0042063">
    <property type="term" value="P:gliogenesis"/>
    <property type="evidence" value="ECO:0007669"/>
    <property type="project" value="TreeGrafter"/>
</dbReference>
<comment type="caution">
    <text evidence="8">The sequence shown here is derived from an EMBL/GenBank/DDBJ whole genome shotgun (WGS) entry which is preliminary data.</text>
</comment>
<dbReference type="SUPFAM" id="SSF90073">
    <property type="entry name" value="GCM domain"/>
    <property type="match status" value="1"/>
</dbReference>
<evidence type="ECO:0000256" key="6">
    <source>
        <dbReference type="SAM" id="MobiDB-lite"/>
    </source>
</evidence>
<gene>
    <name evidence="8" type="ORF">J437_LFUL010791</name>
</gene>
<feature type="region of interest" description="Disordered" evidence="6">
    <location>
        <begin position="287"/>
        <end position="314"/>
    </location>
</feature>
<dbReference type="GO" id="GO:0000978">
    <property type="term" value="F:RNA polymerase II cis-regulatory region sequence-specific DNA binding"/>
    <property type="evidence" value="ECO:0007669"/>
    <property type="project" value="TreeGrafter"/>
</dbReference>
<dbReference type="InterPro" id="IPR039791">
    <property type="entry name" value="GCM"/>
</dbReference>
<dbReference type="GO" id="GO:0005634">
    <property type="term" value="C:nucleus"/>
    <property type="evidence" value="ECO:0007669"/>
    <property type="project" value="TreeGrafter"/>
</dbReference>
<dbReference type="InterPro" id="IPR003902">
    <property type="entry name" value="Tscrpt_reg_GCM"/>
</dbReference>
<feature type="compositionally biased region" description="Basic and acidic residues" evidence="6">
    <location>
        <begin position="196"/>
        <end position="212"/>
    </location>
</feature>
<dbReference type="GO" id="GO:0001228">
    <property type="term" value="F:DNA-binding transcription activator activity, RNA polymerase II-specific"/>
    <property type="evidence" value="ECO:0007669"/>
    <property type="project" value="InterPro"/>
</dbReference>
<dbReference type="Pfam" id="PF03615">
    <property type="entry name" value="GCM"/>
    <property type="match status" value="1"/>
</dbReference>
<dbReference type="InterPro" id="IPR043021">
    <property type="entry name" value="GCM_small"/>
</dbReference>
<keyword evidence="4" id="KW-0804">Transcription</keyword>
<keyword evidence="1" id="KW-0217">Developmental protein</keyword>
<keyword evidence="2" id="KW-0805">Transcription regulation</keyword>
<dbReference type="PANTHER" id="PTHR12414">
    <property type="entry name" value="GLIAL CELLS MISSING RELATED/GLIDE"/>
    <property type="match status" value="1"/>
</dbReference>
<protein>
    <recommendedName>
        <fullName evidence="7">GCM domain-containing protein</fullName>
    </recommendedName>
</protein>
<accession>A0A8K0K6V7</accession>
<feature type="region of interest" description="Disordered" evidence="6">
    <location>
        <begin position="196"/>
        <end position="218"/>
    </location>
</feature>
<evidence type="ECO:0000256" key="4">
    <source>
        <dbReference type="ARBA" id="ARBA00023163"/>
    </source>
</evidence>
<dbReference type="InterPro" id="IPR043020">
    <property type="entry name" value="GCM_large"/>
</dbReference>
<reference evidence="8" key="1">
    <citation type="submission" date="2013-04" db="EMBL/GenBank/DDBJ databases">
        <authorList>
            <person name="Qu J."/>
            <person name="Murali S.C."/>
            <person name="Bandaranaike D."/>
            <person name="Bellair M."/>
            <person name="Blankenburg K."/>
            <person name="Chao H."/>
            <person name="Dinh H."/>
            <person name="Doddapaneni H."/>
            <person name="Downs B."/>
            <person name="Dugan-Rocha S."/>
            <person name="Elkadiri S."/>
            <person name="Gnanaolivu R.D."/>
            <person name="Hernandez B."/>
            <person name="Javaid M."/>
            <person name="Jayaseelan J.C."/>
            <person name="Lee S."/>
            <person name="Li M."/>
            <person name="Ming W."/>
            <person name="Munidasa M."/>
            <person name="Muniz J."/>
            <person name="Nguyen L."/>
            <person name="Ongeri F."/>
            <person name="Osuji N."/>
            <person name="Pu L.-L."/>
            <person name="Puazo M."/>
            <person name="Qu C."/>
            <person name="Quiroz J."/>
            <person name="Raj R."/>
            <person name="Weissenberger G."/>
            <person name="Xin Y."/>
            <person name="Zou X."/>
            <person name="Han Y."/>
            <person name="Richards S."/>
            <person name="Worley K."/>
            <person name="Muzny D."/>
            <person name="Gibbs R."/>
        </authorList>
    </citation>
    <scope>NUCLEOTIDE SEQUENCE</scope>
    <source>
        <strain evidence="8">Sampled in the wild</strain>
    </source>
</reference>
<evidence type="ECO:0000313" key="8">
    <source>
        <dbReference type="EMBL" id="KAG8229442.1"/>
    </source>
</evidence>
<evidence type="ECO:0000256" key="1">
    <source>
        <dbReference type="ARBA" id="ARBA00022473"/>
    </source>
</evidence>
<sequence length="600" mass="66681">MLRCGERKKGNSEKLESRVKRLEGAVSEKQERIDCSGGRRALSMESPTPRHADWDINDSSIPRVSHFDQFVEWADGHCRFVYSADCEEAKRHSSGWAMRNTNNHNVHILKKSCLGVLVCSVRCASQGKAPPVNLRPAICDKARKKQQGECRSGKPCPNRDCGGRLEIQPCRGHCGYPVTHFWRHTDHAIFFQAKGVHDHPRPEAKSTSEARRSVGAARRGARGLASLLARECGIGTTKRWKNLQTHRENTAPVWNSGNGVATECGGGPPTHAPPVLQQKRNQRDLISPSTLQPPVDRSYEQPPPPLISDPGRGSQSTCSCPPFECFCYHVGPPPPLLQPHYDLVNQVPPPVHPAPPPPPPPPPTHDVSHYVHRPASVPRQSEWIPMPNSWAPELKSEPYIHPVAPTHHEQNPMGMDPTYCVGVTMEQFQPEEIFQLDAPLRPFNVPQYQPQQQHMDHQQMQHTQVTEEVPSSPPLLLDLGSGSTVSHQRLSRNMEPQTFDPGRQQIDPNEWNSFCGGIEPVSRVCQINYPMQQQHPETICEPNQSGGGAEVDELLMGGLQSGNLADELMLCAGLLDSLPRGNSPNGNIATDTYQHHYLPH</sequence>
<reference evidence="8" key="2">
    <citation type="submission" date="2017-10" db="EMBL/GenBank/DDBJ databases">
        <title>Ladona fulva Genome sequencing and assembly.</title>
        <authorList>
            <person name="Murali S."/>
            <person name="Richards S."/>
            <person name="Bandaranaike D."/>
            <person name="Bellair M."/>
            <person name="Blankenburg K."/>
            <person name="Chao H."/>
            <person name="Dinh H."/>
            <person name="Doddapaneni H."/>
            <person name="Dugan-Rocha S."/>
            <person name="Elkadiri S."/>
            <person name="Gnanaolivu R."/>
            <person name="Hernandez B."/>
            <person name="Skinner E."/>
            <person name="Javaid M."/>
            <person name="Lee S."/>
            <person name="Li M."/>
            <person name="Ming W."/>
            <person name="Munidasa M."/>
            <person name="Muniz J."/>
            <person name="Nguyen L."/>
            <person name="Hughes D."/>
            <person name="Osuji N."/>
            <person name="Pu L.-L."/>
            <person name="Puazo M."/>
            <person name="Qu C."/>
            <person name="Quiroz J."/>
            <person name="Raj R."/>
            <person name="Weissenberger G."/>
            <person name="Xin Y."/>
            <person name="Zou X."/>
            <person name="Han Y."/>
            <person name="Worley K."/>
            <person name="Muzny D."/>
            <person name="Gibbs R."/>
        </authorList>
    </citation>
    <scope>NUCLEOTIDE SEQUENCE</scope>
    <source>
        <strain evidence="8">Sampled in the wild</strain>
    </source>
</reference>
<keyword evidence="5" id="KW-0539">Nucleus</keyword>
<keyword evidence="9" id="KW-1185">Reference proteome</keyword>
<feature type="domain" description="GCM" evidence="7">
    <location>
        <begin position="52"/>
        <end position="214"/>
    </location>
</feature>
<dbReference type="Gene3D" id="3.30.70.3530">
    <property type="entry name" value="GCM motif"/>
    <property type="match status" value="1"/>
</dbReference>
<evidence type="ECO:0000256" key="3">
    <source>
        <dbReference type="ARBA" id="ARBA00023125"/>
    </source>
</evidence>
<evidence type="ECO:0000256" key="2">
    <source>
        <dbReference type="ARBA" id="ARBA00023015"/>
    </source>
</evidence>
<dbReference type="OrthoDB" id="6241117at2759"/>
<feature type="region of interest" description="Disordered" evidence="6">
    <location>
        <begin position="346"/>
        <end position="366"/>
    </location>
</feature>
<proteinExistence type="predicted"/>
<feature type="compositionally biased region" description="Pro residues" evidence="6">
    <location>
        <begin position="347"/>
        <end position="364"/>
    </location>
</feature>
<dbReference type="InterPro" id="IPR036115">
    <property type="entry name" value="GCM_dom_sf"/>
</dbReference>
<dbReference type="PANTHER" id="PTHR12414:SF8">
    <property type="entry name" value="TRANSCRIPTION FACTOR GLIAL CELLS MISSING-RELATED"/>
    <property type="match status" value="1"/>
</dbReference>